<evidence type="ECO:0000313" key="2">
    <source>
        <dbReference type="EMBL" id="CAD8369924.1"/>
    </source>
</evidence>
<evidence type="ECO:0000313" key="1">
    <source>
        <dbReference type="EMBL" id="CAD8369917.1"/>
    </source>
</evidence>
<dbReference type="AlphaFoldDB" id="A0A6U0JUZ2"/>
<gene>
    <name evidence="1" type="ORF">MPOL1434_LOCUS5702</name>
    <name evidence="2" type="ORF">MPOL1434_LOCUS5705</name>
</gene>
<accession>A0A6U0JUZ2</accession>
<dbReference type="EMBL" id="HBEJ01009681">
    <property type="protein sequence ID" value="CAD8369917.1"/>
    <property type="molecule type" value="Transcribed_RNA"/>
</dbReference>
<proteinExistence type="predicted"/>
<organism evidence="1">
    <name type="scientific">Minutocellus polymorphus</name>
    <dbReference type="NCBI Taxonomy" id="265543"/>
    <lineage>
        <taxon>Eukaryota</taxon>
        <taxon>Sar</taxon>
        <taxon>Stramenopiles</taxon>
        <taxon>Ochrophyta</taxon>
        <taxon>Bacillariophyta</taxon>
        <taxon>Mediophyceae</taxon>
        <taxon>Cymatosirophycidae</taxon>
        <taxon>Cymatosirales</taxon>
        <taxon>Cymatosiraceae</taxon>
        <taxon>Minutocellus</taxon>
    </lineage>
</organism>
<reference evidence="1" key="1">
    <citation type="submission" date="2021-01" db="EMBL/GenBank/DDBJ databases">
        <authorList>
            <person name="Corre E."/>
            <person name="Pelletier E."/>
            <person name="Niang G."/>
            <person name="Scheremetjew M."/>
            <person name="Finn R."/>
            <person name="Kale V."/>
            <person name="Holt S."/>
            <person name="Cochrane G."/>
            <person name="Meng A."/>
            <person name="Brown T."/>
            <person name="Cohen L."/>
        </authorList>
    </citation>
    <scope>NUCLEOTIDE SEQUENCE</scope>
    <source>
        <strain evidence="1">CCMP3303</strain>
    </source>
</reference>
<name>A0A6U0JUZ2_9STRA</name>
<sequence>MPSSTSTESFSENDPNTKIIYHEQFAPPWRALLAIVFPIAPIFWNYTVNVTTETLTIGYSYCYSNIDRDDIVRATPIEHANGLTEWGGWGLRYNLLKWETGYIVKNGPAVRIEVRRKGSDDGGADHGASTNKKVYVFNTGRPQKVCDILNGS</sequence>
<dbReference type="EMBL" id="HBEJ01009692">
    <property type="protein sequence ID" value="CAD8369924.1"/>
    <property type="molecule type" value="Transcribed_RNA"/>
</dbReference>
<protein>
    <submittedName>
        <fullName evidence="1">Uncharacterized protein</fullName>
    </submittedName>
</protein>